<dbReference type="InterPro" id="IPR013234">
    <property type="entry name" value="PIGA_GPI_anchor_biosynthesis"/>
</dbReference>
<keyword evidence="4" id="KW-0328">Glycosyltransferase</keyword>
<protein>
    <recommendedName>
        <fullName evidence="2">phosphatidylinositol N-acetylglucosaminyltransferase</fullName>
        <ecNumber evidence="2">2.4.1.198</ecNumber>
    </recommendedName>
    <alternativeName>
        <fullName evidence="6">GlcNAc-PI synthesis protein</fullName>
    </alternativeName>
</protein>
<dbReference type="PANTHER" id="PTHR45871:SF1">
    <property type="entry name" value="PHOSPHATIDYLINOSITOL N-ACETYLGLUCOSAMINYLTRANSFERASE SUBUNIT A"/>
    <property type="match status" value="1"/>
</dbReference>
<keyword evidence="7" id="KW-1133">Transmembrane helix</keyword>
<dbReference type="FunFam" id="3.40.50.2000:FF:000026">
    <property type="entry name" value="Phosphatidylinositol N-acetylglucosaminyltransferase subunit A"/>
    <property type="match status" value="1"/>
</dbReference>
<geneLocation type="mitochondrion" evidence="10"/>
<evidence type="ECO:0000313" key="11">
    <source>
        <dbReference type="Proteomes" id="UP000290189"/>
    </source>
</evidence>
<comment type="pathway">
    <text evidence="1">Glycolipid biosynthesis; glycosylphosphatidylinositol-anchor biosynthesis.</text>
</comment>
<evidence type="ECO:0000256" key="6">
    <source>
        <dbReference type="ARBA" id="ARBA00032160"/>
    </source>
</evidence>
<dbReference type="Pfam" id="PF00534">
    <property type="entry name" value="Glycos_transf_1"/>
    <property type="match status" value="1"/>
</dbReference>
<proteinExistence type="predicted"/>
<evidence type="ECO:0000256" key="3">
    <source>
        <dbReference type="ARBA" id="ARBA00022502"/>
    </source>
</evidence>
<keyword evidence="10" id="KW-0496">Mitochondrion</keyword>
<keyword evidence="7" id="KW-0812">Transmembrane</keyword>
<dbReference type="Gene3D" id="3.40.50.2000">
    <property type="entry name" value="Glycogen Phosphorylase B"/>
    <property type="match status" value="2"/>
</dbReference>
<keyword evidence="3" id="KW-0337">GPI-anchor biosynthesis</keyword>
<dbReference type="UniPathway" id="UPA00196"/>
<dbReference type="EC" id="2.4.1.198" evidence="2"/>
<dbReference type="EMBL" id="OVEO01000014">
    <property type="protein sequence ID" value="SPR00307.1"/>
    <property type="molecule type" value="Genomic_DNA"/>
</dbReference>
<dbReference type="FunFam" id="3.40.50.2000:FF:000188">
    <property type="entry name" value="Phosphatidylinositol N-acetylglucosaminyltransferase gpi3 subunit"/>
    <property type="match status" value="1"/>
</dbReference>
<dbReference type="GO" id="GO:0017176">
    <property type="term" value="F:phosphatidylinositol N-acetylglucosaminyltransferase activity"/>
    <property type="evidence" value="ECO:0007669"/>
    <property type="project" value="UniProtKB-EC"/>
</dbReference>
<dbReference type="AlphaFoldDB" id="A0A3P3YJC9"/>
<dbReference type="PANTHER" id="PTHR45871">
    <property type="entry name" value="N-ACETYLGLUCOSAMINYL-PHOSPHATIDYLINOSITOL BIOSYNTHETIC PROTEIN"/>
    <property type="match status" value="1"/>
</dbReference>
<feature type="domain" description="PIGA GPI anchor biosynthesis" evidence="9">
    <location>
        <begin position="113"/>
        <end position="199"/>
    </location>
</feature>
<keyword evidence="7" id="KW-0472">Membrane</keyword>
<dbReference type="GO" id="GO:0006506">
    <property type="term" value="P:GPI anchor biosynthetic process"/>
    <property type="evidence" value="ECO:0007669"/>
    <property type="project" value="UniProtKB-UniPathway"/>
</dbReference>
<gene>
    <name evidence="10" type="ORF">PLBR_LOCUS7522</name>
</gene>
<feature type="transmembrane region" description="Helical" evidence="7">
    <location>
        <begin position="460"/>
        <end position="483"/>
    </location>
</feature>
<reference evidence="10 11" key="1">
    <citation type="submission" date="2018-03" db="EMBL/GenBank/DDBJ databases">
        <authorList>
            <person name="Fogelqvist J."/>
        </authorList>
    </citation>
    <scope>NUCLEOTIDE SEQUENCE [LARGE SCALE GENOMIC DNA]</scope>
</reference>
<evidence type="ECO:0000256" key="5">
    <source>
        <dbReference type="ARBA" id="ARBA00022679"/>
    </source>
</evidence>
<name>A0A3P3YJC9_PLABS</name>
<dbReference type="InterPro" id="IPR001296">
    <property type="entry name" value="Glyco_trans_1"/>
</dbReference>
<dbReference type="InterPro" id="IPR039507">
    <property type="entry name" value="PIG-A/GPI3"/>
</dbReference>
<evidence type="ECO:0000256" key="4">
    <source>
        <dbReference type="ARBA" id="ARBA00022676"/>
    </source>
</evidence>
<dbReference type="GO" id="GO:0000506">
    <property type="term" value="C:glycosylphosphatidylinositol-N-acetylglucosaminyltransferase (GPI-GnT) complex"/>
    <property type="evidence" value="ECO:0007669"/>
    <property type="project" value="InterPro"/>
</dbReference>
<dbReference type="Proteomes" id="UP000290189">
    <property type="component" value="Unassembled WGS sequence"/>
</dbReference>
<accession>A0A3P3YJC9</accession>
<organism evidence="10 11">
    <name type="scientific">Plasmodiophora brassicae</name>
    <name type="common">Clubroot disease agent</name>
    <dbReference type="NCBI Taxonomy" id="37360"/>
    <lineage>
        <taxon>Eukaryota</taxon>
        <taxon>Sar</taxon>
        <taxon>Rhizaria</taxon>
        <taxon>Endomyxa</taxon>
        <taxon>Phytomyxea</taxon>
        <taxon>Plasmodiophorida</taxon>
        <taxon>Plasmodiophoridae</taxon>
        <taxon>Plasmodiophora</taxon>
    </lineage>
</organism>
<evidence type="ECO:0000313" key="10">
    <source>
        <dbReference type="EMBL" id="SPR00307.1"/>
    </source>
</evidence>
<evidence type="ECO:0000256" key="7">
    <source>
        <dbReference type="SAM" id="Phobius"/>
    </source>
</evidence>
<feature type="domain" description="Glycosyl transferase family 1" evidence="8">
    <location>
        <begin position="262"/>
        <end position="404"/>
    </location>
</feature>
<evidence type="ECO:0000256" key="2">
    <source>
        <dbReference type="ARBA" id="ARBA00012420"/>
    </source>
</evidence>
<keyword evidence="5" id="KW-0808">Transferase</keyword>
<dbReference type="Pfam" id="PF08288">
    <property type="entry name" value="PIGA"/>
    <property type="match status" value="1"/>
</dbReference>
<dbReference type="SUPFAM" id="SSF53756">
    <property type="entry name" value="UDP-Glycosyltransferase/glycogen phosphorylase"/>
    <property type="match status" value="1"/>
</dbReference>
<sequence>MKRSTPEANPTASCRSYLPSMPESCSAAQTRGQTADWKIGTEISHTRDAVMSDAGLTSDAEPWQRPGKRLSIALISDFSYPRMGGVEMHQYYLAQGLIRRKHKVILISGTYDNERQGVRYLSQGLKVYYCPLRVIVQQATPPTLFAFLPLLRNILIREKIDIVHGHQSTSFMSAEGILFAKTMGYKAVYTDHSLFGFADIGAVHINKMIKFWLSEIDHVICVSHTSRENLVLRAYLDPREISVIPNAVDATKFTPDPKGAPPTKDRVIIVILSRLVYRKGIDLVIDVIPAICARFPSVNFVIGGDGPKRINLEEMREKYQLHDRIEMLGAIQHCNVRDVLVKGHIFLNCSLTEAFCIAILEAVSCGLYTVSTRVGGISEVLPESMITLTEPNARDIIEALSLAISRVRRVRPQALHEQVKRMYNWNSVAERTERVYYQVMKNRPEPLSVRLRRYYDCGPVSGFVFCAVIALCYLWVALIEWIFPKDDIDDAIDVPDDMFADLDDNDFTEGRSNVSD</sequence>
<evidence type="ECO:0000259" key="9">
    <source>
        <dbReference type="Pfam" id="PF08288"/>
    </source>
</evidence>
<evidence type="ECO:0000259" key="8">
    <source>
        <dbReference type="Pfam" id="PF00534"/>
    </source>
</evidence>
<evidence type="ECO:0000256" key="1">
    <source>
        <dbReference type="ARBA" id="ARBA00004687"/>
    </source>
</evidence>
<dbReference type="CDD" id="cd03796">
    <property type="entry name" value="GT4_PIG-A-like"/>
    <property type="match status" value="1"/>
</dbReference>